<gene>
    <name evidence="1" type="ORF">ECE50_006065</name>
</gene>
<dbReference type="AlphaFoldDB" id="A0A3S1AUZ0"/>
<dbReference type="Gene3D" id="3.40.630.30">
    <property type="match status" value="1"/>
</dbReference>
<proteinExistence type="predicted"/>
<dbReference type="OrthoDB" id="660843at2"/>
<dbReference type="Proteomes" id="UP000281028">
    <property type="component" value="Unassembled WGS sequence"/>
</dbReference>
<dbReference type="RefSeq" id="WP_127043733.1">
    <property type="nucleotide sequence ID" value="NZ_JAABOK010000020.1"/>
</dbReference>
<comment type="caution">
    <text evidence="1">The sequence shown here is derived from an EMBL/GenBank/DDBJ whole genome shotgun (WGS) entry which is preliminary data.</text>
</comment>
<sequence length="172" mass="19242">MEKKIITKFAIVNNTTLPQLQELGTKLAREQYTGLAPEEQLNDYIATRFQTQQLINAVNSFSNQWLIVYAGDVPAGYARLTSAGKRPAELEGKRALRLADFGVLLEYNRPEVLQSLFEKCLLAGNAGNAIWIHTHNAAPMLPFFLNMGFRLLDGAPPTEELALPATWLIREK</sequence>
<name>A0A3S1AUZ0_9BACT</name>
<dbReference type="SUPFAM" id="SSF55729">
    <property type="entry name" value="Acyl-CoA N-acyltransferases (Nat)"/>
    <property type="match status" value="1"/>
</dbReference>
<evidence type="ECO:0000313" key="1">
    <source>
        <dbReference type="EMBL" id="NSL86384.1"/>
    </source>
</evidence>
<dbReference type="EMBL" id="RIAR02000001">
    <property type="protein sequence ID" value="NSL86384.1"/>
    <property type="molecule type" value="Genomic_DNA"/>
</dbReference>
<dbReference type="InterPro" id="IPR016181">
    <property type="entry name" value="Acyl_CoA_acyltransferase"/>
</dbReference>
<reference evidence="1" key="1">
    <citation type="submission" date="2020-05" db="EMBL/GenBank/DDBJ databases">
        <title>Chitinophaga laudate sp. nov., isolated from a tropical peat swamp.</title>
        <authorList>
            <person name="Goh C.B.S."/>
            <person name="Lee M.S."/>
            <person name="Parimannan S."/>
            <person name="Pasbakhsh P."/>
            <person name="Yule C.M."/>
            <person name="Rajandas H."/>
            <person name="Loke S."/>
            <person name="Croft L."/>
            <person name="Tan J.B.L."/>
        </authorList>
    </citation>
    <scope>NUCLEOTIDE SEQUENCE</scope>
    <source>
        <strain evidence="1">Mgbs1</strain>
    </source>
</reference>
<organism evidence="1 2">
    <name type="scientific">Chitinophaga solisilvae</name>
    <dbReference type="NCBI Taxonomy" id="1233460"/>
    <lineage>
        <taxon>Bacteria</taxon>
        <taxon>Pseudomonadati</taxon>
        <taxon>Bacteroidota</taxon>
        <taxon>Chitinophagia</taxon>
        <taxon>Chitinophagales</taxon>
        <taxon>Chitinophagaceae</taxon>
        <taxon>Chitinophaga</taxon>
    </lineage>
</organism>
<evidence type="ECO:0000313" key="2">
    <source>
        <dbReference type="Proteomes" id="UP000281028"/>
    </source>
</evidence>
<accession>A0A3S1AUZ0</accession>
<protein>
    <submittedName>
        <fullName evidence="1">N-acetyltransferase</fullName>
    </submittedName>
</protein>
<keyword evidence="2" id="KW-1185">Reference proteome</keyword>